<keyword evidence="4" id="KW-1185">Reference proteome</keyword>
<dbReference type="Gene3D" id="3.60.21.10">
    <property type="match status" value="1"/>
</dbReference>
<feature type="active site" description="Proton donor" evidence="1">
    <location>
        <position position="68"/>
    </location>
</feature>
<feature type="binding site" evidence="2">
    <location>
        <position position="39"/>
    </location>
    <ligand>
        <name>Fe cation</name>
        <dbReference type="ChEBI" id="CHEBI:24875"/>
        <label>2</label>
    </ligand>
</feature>
<protein>
    <submittedName>
        <fullName evidence="3">Calcineurin-like phosphoesterase</fullName>
    </submittedName>
</protein>
<keyword evidence="2" id="KW-0479">Metal-binding</keyword>
<accession>A0A084U3U4</accession>
<evidence type="ECO:0000256" key="1">
    <source>
        <dbReference type="PIRSR" id="PIRSR004789-50"/>
    </source>
</evidence>
<dbReference type="PIRSF" id="PIRSF004789">
    <property type="entry name" value="DR1281"/>
    <property type="match status" value="1"/>
</dbReference>
<dbReference type="PANTHER" id="PTHR36303:SF1">
    <property type="entry name" value="2',3'-CYCLIC-NUCLEOTIDE 2'-PHOSPHODIESTERASE"/>
    <property type="match status" value="1"/>
</dbReference>
<dbReference type="RefSeq" id="WP_036451848.1">
    <property type="nucleotide sequence ID" value="NZ_AWQU01000074.1"/>
</dbReference>
<dbReference type="Proteomes" id="UP000028523">
    <property type="component" value="Unassembled WGS sequence"/>
</dbReference>
<dbReference type="SUPFAM" id="SSF56300">
    <property type="entry name" value="Metallo-dependent phosphatases"/>
    <property type="match status" value="1"/>
</dbReference>
<feature type="binding site" evidence="2">
    <location>
        <position position="39"/>
    </location>
    <ligand>
        <name>Fe cation</name>
        <dbReference type="ChEBI" id="CHEBI:24875"/>
        <label>1</label>
    </ligand>
</feature>
<name>A0A084U3U4_MALIO</name>
<dbReference type="AlphaFoldDB" id="A0A084U3U4"/>
<feature type="binding site" evidence="2">
    <location>
        <position position="8"/>
    </location>
    <ligand>
        <name>Fe cation</name>
        <dbReference type="ChEBI" id="CHEBI:24875"/>
        <label>1</label>
    </ligand>
</feature>
<feature type="binding site" evidence="2">
    <location>
        <position position="181"/>
    </location>
    <ligand>
        <name>Fe cation</name>
        <dbReference type="ChEBI" id="CHEBI:24875"/>
        <label>1</label>
    </ligand>
</feature>
<dbReference type="PANTHER" id="PTHR36303">
    <property type="entry name" value="2',3'-CYCLIC-NUCLEOTIDE 2'-PHOSPHODIESTERASE"/>
    <property type="match status" value="1"/>
</dbReference>
<sequence>MNILFIGDIFGEAGKKAIKTELEKIKIKYKIDFTIANAENTTLARGLNWNDYNELKNYGIDFFTMGNHTWHKEEIFEILSSQKNIIRPANIIDSEEISKYGVGTKLVNVKNKKIRITNLLGSTVHFKERQTNPFINMNEILNKKDWDIHIVDFHSETTSEKNAFFLNFKNRVSAIFGTHTHVQTNDHKIYDNTAYITDVGMTGPMYGVIGAKPDTIITMFKGESDRFRLEEQKGLYQFCAVVLTIDDKTNKPIKLKNLIIYEK</sequence>
<evidence type="ECO:0000313" key="4">
    <source>
        <dbReference type="Proteomes" id="UP000028523"/>
    </source>
</evidence>
<dbReference type="NCBIfam" id="TIGR00282">
    <property type="entry name" value="TIGR00282 family metallophosphoesterase"/>
    <property type="match status" value="1"/>
</dbReference>
<dbReference type="InterPro" id="IPR029052">
    <property type="entry name" value="Metallo-depent_PP-like"/>
</dbReference>
<dbReference type="EMBL" id="AWQU01000074">
    <property type="protein sequence ID" value="KFB07630.1"/>
    <property type="molecule type" value="Genomic_DNA"/>
</dbReference>
<feature type="binding site" evidence="2">
    <location>
        <position position="179"/>
    </location>
    <ligand>
        <name>Fe cation</name>
        <dbReference type="ChEBI" id="CHEBI:24875"/>
        <label>2</label>
    </ligand>
</feature>
<dbReference type="Pfam" id="PF13277">
    <property type="entry name" value="YmdB"/>
    <property type="match status" value="1"/>
</dbReference>
<dbReference type="GO" id="GO:0046872">
    <property type="term" value="F:metal ion binding"/>
    <property type="evidence" value="ECO:0007669"/>
    <property type="project" value="UniProtKB-KW"/>
</dbReference>
<feature type="binding site" evidence="2">
    <location>
        <position position="154"/>
    </location>
    <ligand>
        <name>Fe cation</name>
        <dbReference type="ChEBI" id="CHEBI:24875"/>
        <label>2</label>
    </ligand>
</feature>
<proteinExistence type="predicted"/>
<dbReference type="GO" id="GO:0004113">
    <property type="term" value="F:2',3'-cyclic-nucleotide 3'-phosphodiesterase activity"/>
    <property type="evidence" value="ECO:0007669"/>
    <property type="project" value="TreeGrafter"/>
</dbReference>
<gene>
    <name evidence="3" type="ORF">P271_479</name>
</gene>
<feature type="binding site" evidence="2">
    <location>
        <position position="67"/>
    </location>
    <ligand>
        <name>Fe cation</name>
        <dbReference type="ChEBI" id="CHEBI:24875"/>
        <label>2</label>
    </ligand>
</feature>
<comment type="caution">
    <text evidence="3">The sequence shown here is derived from an EMBL/GenBank/DDBJ whole genome shotgun (WGS) entry which is preliminary data.</text>
</comment>
<organism evidence="3 4">
    <name type="scientific">Malacoplasma iowae DK-CPA</name>
    <dbReference type="NCBI Taxonomy" id="1394179"/>
    <lineage>
        <taxon>Bacteria</taxon>
        <taxon>Bacillati</taxon>
        <taxon>Mycoplasmatota</taxon>
        <taxon>Mycoplasmoidales</taxon>
        <taxon>Mycoplasmoidaceae</taxon>
        <taxon>Malacoplasma</taxon>
    </lineage>
</organism>
<evidence type="ECO:0000313" key="3">
    <source>
        <dbReference type="EMBL" id="KFB07630.1"/>
    </source>
</evidence>
<feature type="binding site" evidence="2">
    <location>
        <position position="40"/>
    </location>
    <ligand>
        <name>Fe cation</name>
        <dbReference type="ChEBI" id="CHEBI:24875"/>
        <label>1</label>
    </ligand>
</feature>
<evidence type="ECO:0000256" key="2">
    <source>
        <dbReference type="PIRSR" id="PIRSR004789-51"/>
    </source>
</evidence>
<reference evidence="3 4" key="1">
    <citation type="journal article" date="2014" name="PLoS ONE">
        <title>Reduction of Hydrogen Peroxide Accumulation and Toxicity by a Catalase from Mycoplasma iowae.</title>
        <authorList>
            <person name="Pritchard R.E."/>
            <person name="Prassinos A.J."/>
            <person name="Osborne J.D."/>
            <person name="Raviv Z."/>
            <person name="Balish M.F."/>
        </authorList>
    </citation>
    <scope>NUCLEOTIDE SEQUENCE [LARGE SCALE GENOMIC DNA]</scope>
    <source>
        <strain evidence="3 4">DK-CPA</strain>
    </source>
</reference>
<dbReference type="InterPro" id="IPR005235">
    <property type="entry name" value="YmdB-like"/>
</dbReference>